<comment type="subcellular location">
    <subcellularLocation>
        <location evidence="1">Nucleus</location>
    </subcellularLocation>
</comment>
<dbReference type="PROSITE" id="PS50294">
    <property type="entry name" value="WD_REPEATS_REGION"/>
    <property type="match status" value="1"/>
</dbReference>
<organism evidence="7 8">
    <name type="scientific">Gymnopus androsaceus JB14</name>
    <dbReference type="NCBI Taxonomy" id="1447944"/>
    <lineage>
        <taxon>Eukaryota</taxon>
        <taxon>Fungi</taxon>
        <taxon>Dikarya</taxon>
        <taxon>Basidiomycota</taxon>
        <taxon>Agaricomycotina</taxon>
        <taxon>Agaricomycetes</taxon>
        <taxon>Agaricomycetidae</taxon>
        <taxon>Agaricales</taxon>
        <taxon>Marasmiineae</taxon>
        <taxon>Omphalotaceae</taxon>
        <taxon>Gymnopus</taxon>
    </lineage>
</organism>
<reference evidence="7" key="1">
    <citation type="journal article" date="2019" name="Environ. Microbiol.">
        <title>Fungal ecological strategies reflected in gene transcription - a case study of two litter decomposers.</title>
        <authorList>
            <person name="Barbi F."/>
            <person name="Kohler A."/>
            <person name="Barry K."/>
            <person name="Baskaran P."/>
            <person name="Daum C."/>
            <person name="Fauchery L."/>
            <person name="Ihrmark K."/>
            <person name="Kuo A."/>
            <person name="LaButti K."/>
            <person name="Lipzen A."/>
            <person name="Morin E."/>
            <person name="Grigoriev I.V."/>
            <person name="Henrissat B."/>
            <person name="Lindahl B."/>
            <person name="Martin F."/>
        </authorList>
    </citation>
    <scope>NUCLEOTIDE SEQUENCE</scope>
    <source>
        <strain evidence="7">JB14</strain>
    </source>
</reference>
<dbReference type="OrthoDB" id="196858at2759"/>
<dbReference type="PROSITE" id="PS50082">
    <property type="entry name" value="WD_REPEATS_2"/>
    <property type="match status" value="1"/>
</dbReference>
<feature type="region of interest" description="Disordered" evidence="6">
    <location>
        <begin position="161"/>
        <end position="180"/>
    </location>
</feature>
<dbReference type="InterPro" id="IPR036322">
    <property type="entry name" value="WD40_repeat_dom_sf"/>
</dbReference>
<dbReference type="PROSITE" id="PS00678">
    <property type="entry name" value="WD_REPEATS_1"/>
    <property type="match status" value="1"/>
</dbReference>
<keyword evidence="4" id="KW-0539">Nucleus</keyword>
<keyword evidence="2 5" id="KW-0853">WD repeat</keyword>
<dbReference type="SMART" id="SM00320">
    <property type="entry name" value="WD40"/>
    <property type="match status" value="7"/>
</dbReference>
<evidence type="ECO:0000256" key="6">
    <source>
        <dbReference type="SAM" id="MobiDB-lite"/>
    </source>
</evidence>
<dbReference type="Gene3D" id="2.130.10.10">
    <property type="entry name" value="YVTN repeat-like/Quinoprotein amine dehydrogenase"/>
    <property type="match status" value="2"/>
</dbReference>
<feature type="region of interest" description="Disordered" evidence="6">
    <location>
        <begin position="432"/>
        <end position="453"/>
    </location>
</feature>
<feature type="repeat" description="WD" evidence="5">
    <location>
        <begin position="75"/>
        <end position="109"/>
    </location>
</feature>
<dbReference type="InterPro" id="IPR037850">
    <property type="entry name" value="RBBP5/Swd1"/>
</dbReference>
<dbReference type="InterPro" id="IPR015943">
    <property type="entry name" value="WD40/YVTN_repeat-like_dom_sf"/>
</dbReference>
<feature type="compositionally biased region" description="Acidic residues" evidence="6">
    <location>
        <begin position="165"/>
        <end position="175"/>
    </location>
</feature>
<feature type="compositionally biased region" description="Gly residues" evidence="6">
    <location>
        <begin position="434"/>
        <end position="446"/>
    </location>
</feature>
<proteinExistence type="predicted"/>
<dbReference type="InterPro" id="IPR019775">
    <property type="entry name" value="WD40_repeat_CS"/>
</dbReference>
<name>A0A6A4GTI3_9AGAR</name>
<dbReference type="Proteomes" id="UP000799118">
    <property type="component" value="Unassembled WGS sequence"/>
</dbReference>
<evidence type="ECO:0000313" key="7">
    <source>
        <dbReference type="EMBL" id="KAE9388620.1"/>
    </source>
</evidence>
<sequence>MSGTLGSEKSSRISVELSQIMSPFNFTHPTAVQTSLYALGSFARFDPSGRFVGVGRFDGLATIWDLDTKAAIRFLDGHVKGVTSLDWSRHSRYVLTSSKDWNVIVWDLSEVCDPPQRYATIRFDAPVSSASFHPRNSQIILSLLNTGEVYLTDLRKNHRSRTELYEPDGDEDGNDDAGQSNKRYAMSVARFDPSGKYVFVGTSGGYILVFHTRTKTLVARHRIAGGAGTIKGLDFAKNGRRLVTNSSDRTLRQFIVPPYPPPNDNNPNDFLDQELEPTHRFNDPINKTAWHAVSYSPDGEWLAGGAADAAAHKIYIWDISNDGQFASTLDGGREPLAHLHWHPSKASIASTTNQGNILIWHSPNAERWGAFAGGFEEVDENVEYEEREDEFDIEDEAEILRRKKEAEQEDVDIDTIEGGDGPPPSMRDAVMVNGSGGNGNGNGAGVGIDEDWADEDADDDLVFWKTRISMDDDM</sequence>
<dbReference type="EMBL" id="ML769734">
    <property type="protein sequence ID" value="KAE9388620.1"/>
    <property type="molecule type" value="Genomic_DNA"/>
</dbReference>
<dbReference type="InterPro" id="IPR001680">
    <property type="entry name" value="WD40_rpt"/>
</dbReference>
<dbReference type="Pfam" id="PF00400">
    <property type="entry name" value="WD40"/>
    <property type="match status" value="1"/>
</dbReference>
<dbReference type="PANTHER" id="PTHR44040:SF1">
    <property type="entry name" value="RETINOBLASTOMA-BINDING PROTEIN 5"/>
    <property type="match status" value="1"/>
</dbReference>
<evidence type="ECO:0000256" key="5">
    <source>
        <dbReference type="PROSITE-ProRule" id="PRU00221"/>
    </source>
</evidence>
<evidence type="ECO:0000256" key="3">
    <source>
        <dbReference type="ARBA" id="ARBA00022737"/>
    </source>
</evidence>
<evidence type="ECO:0000256" key="4">
    <source>
        <dbReference type="ARBA" id="ARBA00023242"/>
    </source>
</evidence>
<accession>A0A6A4GTI3</accession>
<keyword evidence="8" id="KW-1185">Reference proteome</keyword>
<dbReference type="AlphaFoldDB" id="A0A6A4GTI3"/>
<evidence type="ECO:0000256" key="2">
    <source>
        <dbReference type="ARBA" id="ARBA00022574"/>
    </source>
</evidence>
<protein>
    <submittedName>
        <fullName evidence="7">WD40 repeat-like protein</fullName>
    </submittedName>
</protein>
<gene>
    <name evidence="7" type="ORF">BT96DRAFT_968064</name>
</gene>
<dbReference type="PANTHER" id="PTHR44040">
    <property type="entry name" value="RETINOBLASTOMA-BINDING PROTEIN 5"/>
    <property type="match status" value="1"/>
</dbReference>
<dbReference type="SUPFAM" id="SSF50978">
    <property type="entry name" value="WD40 repeat-like"/>
    <property type="match status" value="1"/>
</dbReference>
<evidence type="ECO:0000256" key="1">
    <source>
        <dbReference type="ARBA" id="ARBA00004123"/>
    </source>
</evidence>
<keyword evidence="3" id="KW-0677">Repeat</keyword>
<dbReference type="GO" id="GO:0048188">
    <property type="term" value="C:Set1C/COMPASS complex"/>
    <property type="evidence" value="ECO:0007669"/>
    <property type="project" value="InterPro"/>
</dbReference>
<evidence type="ECO:0000313" key="8">
    <source>
        <dbReference type="Proteomes" id="UP000799118"/>
    </source>
</evidence>